<dbReference type="Pfam" id="PF13602">
    <property type="entry name" value="ADH_zinc_N_2"/>
    <property type="match status" value="1"/>
</dbReference>
<dbReference type="NCBIfam" id="TIGR02817">
    <property type="entry name" value="adh_fam_1"/>
    <property type="match status" value="1"/>
</dbReference>
<dbReference type="InterPro" id="IPR051603">
    <property type="entry name" value="Zinc-ADH_QOR/CCCR"/>
</dbReference>
<keyword evidence="2" id="KW-0479">Metal-binding</keyword>
<dbReference type="GO" id="GO:0016491">
    <property type="term" value="F:oxidoreductase activity"/>
    <property type="evidence" value="ECO:0007669"/>
    <property type="project" value="UniProtKB-KW"/>
</dbReference>
<keyword evidence="2" id="KW-0862">Zinc</keyword>
<dbReference type="RefSeq" id="WP_119857363.1">
    <property type="nucleotide sequence ID" value="NZ_QYYD01000014.1"/>
</dbReference>
<dbReference type="SUPFAM" id="SSF51735">
    <property type="entry name" value="NAD(P)-binding Rossmann-fold domains"/>
    <property type="match status" value="1"/>
</dbReference>
<dbReference type="Proteomes" id="UP000285523">
    <property type="component" value="Unassembled WGS sequence"/>
</dbReference>
<dbReference type="SMART" id="SM00829">
    <property type="entry name" value="PKS_ER"/>
    <property type="match status" value="1"/>
</dbReference>
<evidence type="ECO:0000313" key="5">
    <source>
        <dbReference type="Proteomes" id="UP000285523"/>
    </source>
</evidence>
<sequence length="339" mass="36124">MKAVGYTKPLPIDDPEALIDFDAPKPTPKPRDLLVAVKAVSVNPVDTKVRKRAAPPAGETKILGYDAAGVVEAVGSAVTLFKPGDEVFYAGSILRQGTNAEFHAVDERIVGHKPKTLDFAHAAALPLTAITAWELLFDRLGAQPSKAFDPRTLLIIGGAGGVGSILIQLARRLTGLSIIATASRPETQAWCRELGAHAVIDHSKPMKAQVDALGLPPVVLIASLTNTDTHFTQLIDILAPQGKIGLIDDPVQPLNPMLLKPKSASLHWEAMFARSSYETPDMIAQHHLLDEVAGLIDAGVLRTTLDQTYGTINAANLKRAHALIESGKAKGKIVLEGWG</sequence>
<dbReference type="SUPFAM" id="SSF50129">
    <property type="entry name" value="GroES-like"/>
    <property type="match status" value="1"/>
</dbReference>
<dbReference type="GO" id="GO:0008270">
    <property type="term" value="F:zinc ion binding"/>
    <property type="evidence" value="ECO:0007669"/>
    <property type="project" value="InterPro"/>
</dbReference>
<dbReference type="Pfam" id="PF08240">
    <property type="entry name" value="ADH_N"/>
    <property type="match status" value="1"/>
</dbReference>
<keyword evidence="1" id="KW-0521">NADP</keyword>
<dbReference type="CDD" id="cd08252">
    <property type="entry name" value="AL_MDR"/>
    <property type="match status" value="1"/>
</dbReference>
<evidence type="ECO:0000313" key="4">
    <source>
        <dbReference type="EMBL" id="RJF70918.1"/>
    </source>
</evidence>
<dbReference type="InterPro" id="IPR013154">
    <property type="entry name" value="ADH-like_N"/>
</dbReference>
<proteinExistence type="inferred from homology"/>
<dbReference type="Gene3D" id="3.90.180.10">
    <property type="entry name" value="Medium-chain alcohol dehydrogenases, catalytic domain"/>
    <property type="match status" value="1"/>
</dbReference>
<dbReference type="OrthoDB" id="9785812at2"/>
<dbReference type="InterPro" id="IPR020843">
    <property type="entry name" value="ER"/>
</dbReference>
<reference evidence="4 5" key="1">
    <citation type="submission" date="2018-09" db="EMBL/GenBank/DDBJ databases">
        <title>Draft genome sequence of Rhodopseudomonas palustris 2.1.18.</title>
        <authorList>
            <person name="Robertson S.L."/>
            <person name="Meyer T.E."/>
            <person name="Kyndt J.A."/>
        </authorList>
    </citation>
    <scope>NUCLEOTIDE SEQUENCE [LARGE SCALE GENOMIC DNA]</scope>
    <source>
        <strain evidence="4 5">2.1.18</strain>
    </source>
</reference>
<comment type="caution">
    <text evidence="4">The sequence shown here is derived from an EMBL/GenBank/DDBJ whole genome shotgun (WGS) entry which is preliminary data.</text>
</comment>
<comment type="similarity">
    <text evidence="2">Belongs to the zinc-containing alcohol dehydrogenase family. Quinone oxidoreductase subfamily.</text>
</comment>
<dbReference type="InterPro" id="IPR011032">
    <property type="entry name" value="GroES-like_sf"/>
</dbReference>
<dbReference type="InterPro" id="IPR036291">
    <property type="entry name" value="NAD(P)-bd_dom_sf"/>
</dbReference>
<dbReference type="Gene3D" id="3.40.50.720">
    <property type="entry name" value="NAD(P)-binding Rossmann-like Domain"/>
    <property type="match status" value="1"/>
</dbReference>
<dbReference type="PANTHER" id="PTHR44154:SF1">
    <property type="entry name" value="QUINONE OXIDOREDUCTASE"/>
    <property type="match status" value="1"/>
</dbReference>
<protein>
    <recommendedName>
        <fullName evidence="2">Zinc-type alcohol dehydrogenase-like protein</fullName>
    </recommendedName>
</protein>
<dbReference type="EMBL" id="QYYD01000014">
    <property type="protein sequence ID" value="RJF70918.1"/>
    <property type="molecule type" value="Genomic_DNA"/>
</dbReference>
<accession>A0A418V480</accession>
<dbReference type="AlphaFoldDB" id="A0A418V480"/>
<name>A0A418V480_RHOPL</name>
<dbReference type="InterPro" id="IPR014182">
    <property type="entry name" value="ADH_Zn_typ-1"/>
</dbReference>
<evidence type="ECO:0000259" key="3">
    <source>
        <dbReference type="SMART" id="SM00829"/>
    </source>
</evidence>
<evidence type="ECO:0000256" key="1">
    <source>
        <dbReference type="ARBA" id="ARBA00022857"/>
    </source>
</evidence>
<keyword evidence="2" id="KW-0560">Oxidoreductase</keyword>
<gene>
    <name evidence="4" type="ORF">D4Q52_14915</name>
</gene>
<dbReference type="PANTHER" id="PTHR44154">
    <property type="entry name" value="QUINONE OXIDOREDUCTASE"/>
    <property type="match status" value="1"/>
</dbReference>
<feature type="domain" description="Enoyl reductase (ER)" evidence="3">
    <location>
        <begin position="13"/>
        <end position="335"/>
    </location>
</feature>
<evidence type="ECO:0000256" key="2">
    <source>
        <dbReference type="RuleBase" id="RU364000"/>
    </source>
</evidence>
<organism evidence="4 5">
    <name type="scientific">Rhodopseudomonas palustris</name>
    <dbReference type="NCBI Taxonomy" id="1076"/>
    <lineage>
        <taxon>Bacteria</taxon>
        <taxon>Pseudomonadati</taxon>
        <taxon>Pseudomonadota</taxon>
        <taxon>Alphaproteobacteria</taxon>
        <taxon>Hyphomicrobiales</taxon>
        <taxon>Nitrobacteraceae</taxon>
        <taxon>Rhodopseudomonas</taxon>
    </lineage>
</organism>